<evidence type="ECO:0000313" key="1">
    <source>
        <dbReference type="EMBL" id="SVE06678.1"/>
    </source>
</evidence>
<reference evidence="1" key="1">
    <citation type="submission" date="2018-05" db="EMBL/GenBank/DDBJ databases">
        <authorList>
            <person name="Lanie J.A."/>
            <person name="Ng W.-L."/>
            <person name="Kazmierczak K.M."/>
            <person name="Andrzejewski T.M."/>
            <person name="Davidsen T.M."/>
            <person name="Wayne K.J."/>
            <person name="Tettelin H."/>
            <person name="Glass J.I."/>
            <person name="Rusch D."/>
            <person name="Podicherti R."/>
            <person name="Tsui H.-C.T."/>
            <person name="Winkler M.E."/>
        </authorList>
    </citation>
    <scope>NUCLEOTIDE SEQUENCE</scope>
</reference>
<feature type="non-terminal residue" evidence="1">
    <location>
        <position position="251"/>
    </location>
</feature>
<name>A0A383AHU3_9ZZZZ</name>
<organism evidence="1">
    <name type="scientific">marine metagenome</name>
    <dbReference type="NCBI Taxonomy" id="408172"/>
    <lineage>
        <taxon>unclassified sequences</taxon>
        <taxon>metagenomes</taxon>
        <taxon>ecological metagenomes</taxon>
    </lineage>
</organism>
<gene>
    <name evidence="1" type="ORF">METZ01_LOCUS459532</name>
</gene>
<protein>
    <submittedName>
        <fullName evidence="1">Uncharacterized protein</fullName>
    </submittedName>
</protein>
<accession>A0A383AHU3</accession>
<dbReference type="AlphaFoldDB" id="A0A383AHU3"/>
<feature type="non-terminal residue" evidence="1">
    <location>
        <position position="1"/>
    </location>
</feature>
<proteinExistence type="predicted"/>
<sequence length="251" mass="25407">LSFVGGSPTDGGGLNVRGVALVGANNQGVGSGRGYSTIAPANIAPLPYFKILGRVVTFDDVSIPTGGNLYRMNYTPVFPQVITGGNTALTKNIVSVLAADNTDGSGIGWKKPGTSTAPGGFLTGQWMRITPNSMGVTSMAPGTANAKFKGAISKTEAENNKGVWEGQANDDASAGLGEWGDNGDKANLLVKLNVLGSDSPTNLYVVSASSSALLEVASGANRASRTSQSVSLKGVTPADISATIVNGQTEG</sequence>
<dbReference type="EMBL" id="UINC01191840">
    <property type="protein sequence ID" value="SVE06678.1"/>
    <property type="molecule type" value="Genomic_DNA"/>
</dbReference>